<name>A0A8S5M7X2_9CAUD</name>
<protein>
    <submittedName>
        <fullName evidence="1">Tail assembly chaperone protein</fullName>
    </submittedName>
</protein>
<sequence length="131" mass="14952">MLRIDGREIRLKATAATPIRYRSEFGVDFFKDVYRFGVSGNTIAKSDSGKAVTDEELNAIELDCVYRLLWAFAKEADKDILPFMEWLESFDVLPFTDCAKAISPLINKLMQSKKQKTPTQINRGKGKKKKK</sequence>
<organism evidence="1">
    <name type="scientific">Siphoviridae sp. ctg5k4</name>
    <dbReference type="NCBI Taxonomy" id="2826418"/>
    <lineage>
        <taxon>Viruses</taxon>
        <taxon>Duplodnaviria</taxon>
        <taxon>Heunggongvirae</taxon>
        <taxon>Uroviricota</taxon>
        <taxon>Caudoviricetes</taxon>
    </lineage>
</organism>
<dbReference type="EMBL" id="BK014843">
    <property type="protein sequence ID" value="DAD78433.1"/>
    <property type="molecule type" value="Genomic_DNA"/>
</dbReference>
<accession>A0A8S5M7X2</accession>
<proteinExistence type="predicted"/>
<reference evidence="1" key="1">
    <citation type="journal article" date="2021" name="Proc. Natl. Acad. Sci. U.S.A.">
        <title>A Catalog of Tens of Thousands of Viruses from Human Metagenomes Reveals Hidden Associations with Chronic Diseases.</title>
        <authorList>
            <person name="Tisza M.J."/>
            <person name="Buck C.B."/>
        </authorList>
    </citation>
    <scope>NUCLEOTIDE SEQUENCE</scope>
    <source>
        <strain evidence="1">Ctg5k4</strain>
    </source>
</reference>
<evidence type="ECO:0000313" key="1">
    <source>
        <dbReference type="EMBL" id="DAD78433.1"/>
    </source>
</evidence>